<keyword evidence="1" id="KW-0469">Meiosis</keyword>
<evidence type="ECO:0000313" key="4">
    <source>
        <dbReference type="EMBL" id="KAF3434946.1"/>
    </source>
</evidence>
<sequence>MRIAEISSQEHRQSHHDSQSQQHHNHLHHLVSQIESSIKKAEDLSPEKPLPDTISGDLRRSLTQLSQLAPFPNSLNLLIWKLSYRLWNVCVDLSNAATIRSRSPSFSSSSGTASAEENAKLRHVAADLLALASGVSGVPSPSIKSASFYHKTGLIWHDLRNFDLASTCFERATELVSKIDLNTISNVGERKLLLDLSIARSRTAWEVSDRNLGVALLNRAKNLLFDSPEHYKALANQYLLFGKGVLSKSENGALNEALRLMDEALDLYEKGLRSARTREDILELKDLKSKTLRFVSAVHLQMGEYESVIKCVKVLREGDSGDHHPSLPVLAMKAWLGLGRFVEAEKELRGMVVNKGIPEGVWVSAVEAYFQAAGTAGAETAKGVFLGLLGRCHISASAAVRVAHRVVGDGGSGSEGAGVRAKVVAELVSDERVVALFSGETAAKQRMAMHAVLWNCAADHFRSKDYVTSAEIFEKSMLYIPYDTDSRILRAKGFRVLCLCHLGLSQLDQAQEYINEAEKLEPNIASSFLKFKIFLEKNDKNSAINQIQAMITCIDFSPDFLSLAAHEAVASRALTVAVAALSNLLNFYADGKSMPTTEVVVLRTMVTILTQEPGNEPEVLKLVKQAYNRASEVGPDCFFGRGEVGRRERNWFGMTSWNLGTKTGKEKNFDLCAHFLKLASGFYGFQVDGEVEENNIMVCKSLILTVSAMIASENHRKAALPDIEVKQAVGLLDRAGKILKTNSAGTRLNDDQVSNIEPDLLFMYIFCAYDIQGRINDQGSQLLLVKSFASSKVCNPKYLLEIGLSASQGPRPNYEVANFALNECLSLLLSSPSPDYQNVALVVRKLIVVAGIRKGDTDDEALYAMYKQAYRIMVGLKDGEYPTEEGKWLTTTAWNRAALPMRLGQIDVAKKWMNAGLELAKHVPGMETCRASMEDFVGGFRKEFCVQNDCENRSQVAV</sequence>
<dbReference type="PANTHER" id="PTHR40375:SF2">
    <property type="entry name" value="SPORULATION-SPECIFIC PROTEIN 22"/>
    <property type="match status" value="1"/>
</dbReference>
<dbReference type="OrthoDB" id="65716at2759"/>
<proteinExistence type="predicted"/>
<reference evidence="4" key="1">
    <citation type="submission" date="2020-03" db="EMBL/GenBank/DDBJ databases">
        <title>A high-quality chromosome-level genome assembly of a woody plant with both climbing and erect habits, Rhamnella rubrinervis.</title>
        <authorList>
            <person name="Lu Z."/>
            <person name="Yang Y."/>
            <person name="Zhu X."/>
            <person name="Sun Y."/>
        </authorList>
    </citation>
    <scope>NUCLEOTIDE SEQUENCE</scope>
    <source>
        <strain evidence="4">BYM</strain>
        <tissue evidence="4">Leaf</tissue>
    </source>
</reference>
<dbReference type="GO" id="GO:0090173">
    <property type="term" value="P:regulation of synaptonemal complex assembly"/>
    <property type="evidence" value="ECO:0007669"/>
    <property type="project" value="InterPro"/>
</dbReference>
<dbReference type="AlphaFoldDB" id="A0A8K0DQS0"/>
<dbReference type="GO" id="GO:0051321">
    <property type="term" value="P:meiotic cell cycle"/>
    <property type="evidence" value="ECO:0007669"/>
    <property type="project" value="UniProtKB-KW"/>
</dbReference>
<protein>
    <recommendedName>
        <fullName evidence="2">Protein ZIP4 homolog</fullName>
    </recommendedName>
</protein>
<dbReference type="InterPro" id="IPR019734">
    <property type="entry name" value="TPR_rpt"/>
</dbReference>
<dbReference type="EMBL" id="VOIH02000010">
    <property type="protein sequence ID" value="KAF3434946.1"/>
    <property type="molecule type" value="Genomic_DNA"/>
</dbReference>
<feature type="region of interest" description="Disordered" evidence="3">
    <location>
        <begin position="1"/>
        <end position="27"/>
    </location>
</feature>
<keyword evidence="5" id="KW-1185">Reference proteome</keyword>
<dbReference type="InterPro" id="IPR039057">
    <property type="entry name" value="Spo22/ZIP4"/>
</dbReference>
<accession>A0A8K0DQS0</accession>
<comment type="caution">
    <text evidence="4">The sequence shown here is derived from an EMBL/GenBank/DDBJ whole genome shotgun (WGS) entry which is preliminary data.</text>
</comment>
<dbReference type="PANTHER" id="PTHR40375">
    <property type="entry name" value="SPORULATION-SPECIFIC PROTEIN 22"/>
    <property type="match status" value="1"/>
</dbReference>
<dbReference type="SMART" id="SM00028">
    <property type="entry name" value="TPR"/>
    <property type="match status" value="3"/>
</dbReference>
<evidence type="ECO:0000256" key="3">
    <source>
        <dbReference type="SAM" id="MobiDB-lite"/>
    </source>
</evidence>
<dbReference type="InterPro" id="IPR011990">
    <property type="entry name" value="TPR-like_helical_dom_sf"/>
</dbReference>
<evidence type="ECO:0000256" key="2">
    <source>
        <dbReference type="ARBA" id="ARBA00031845"/>
    </source>
</evidence>
<feature type="compositionally biased region" description="Basic and acidic residues" evidence="3">
    <location>
        <begin position="8"/>
        <end position="18"/>
    </location>
</feature>
<dbReference type="InterPro" id="IPR013940">
    <property type="entry name" value="Spo22/ZIP4/TEX11"/>
</dbReference>
<organism evidence="4 5">
    <name type="scientific">Rhamnella rubrinervis</name>
    <dbReference type="NCBI Taxonomy" id="2594499"/>
    <lineage>
        <taxon>Eukaryota</taxon>
        <taxon>Viridiplantae</taxon>
        <taxon>Streptophyta</taxon>
        <taxon>Embryophyta</taxon>
        <taxon>Tracheophyta</taxon>
        <taxon>Spermatophyta</taxon>
        <taxon>Magnoliopsida</taxon>
        <taxon>eudicotyledons</taxon>
        <taxon>Gunneridae</taxon>
        <taxon>Pentapetalae</taxon>
        <taxon>rosids</taxon>
        <taxon>fabids</taxon>
        <taxon>Rosales</taxon>
        <taxon>Rhamnaceae</taxon>
        <taxon>rhamnoid group</taxon>
        <taxon>Rhamneae</taxon>
        <taxon>Rhamnella</taxon>
    </lineage>
</organism>
<dbReference type="Proteomes" id="UP000796880">
    <property type="component" value="Unassembled WGS sequence"/>
</dbReference>
<dbReference type="Pfam" id="PF08631">
    <property type="entry name" value="SPO22"/>
    <property type="match status" value="1"/>
</dbReference>
<name>A0A8K0DQS0_9ROSA</name>
<evidence type="ECO:0000256" key="1">
    <source>
        <dbReference type="ARBA" id="ARBA00023254"/>
    </source>
</evidence>
<gene>
    <name evidence="4" type="ORF">FNV43_RR22033</name>
</gene>
<evidence type="ECO:0000313" key="5">
    <source>
        <dbReference type="Proteomes" id="UP000796880"/>
    </source>
</evidence>
<dbReference type="SUPFAM" id="SSF48452">
    <property type="entry name" value="TPR-like"/>
    <property type="match status" value="1"/>
</dbReference>
<dbReference type="Gene3D" id="1.25.40.10">
    <property type="entry name" value="Tetratricopeptide repeat domain"/>
    <property type="match status" value="2"/>
</dbReference>